<proteinExistence type="predicted"/>
<dbReference type="KEGG" id="spap:H3Z74_08635"/>
<reference evidence="2 3" key="1">
    <citation type="submission" date="2020-09" db="EMBL/GenBank/DDBJ databases">
        <title>Sphingomonas sp., a new species isolated from pork steak.</title>
        <authorList>
            <person name="Heidler von Heilborn D."/>
        </authorList>
    </citation>
    <scope>NUCLEOTIDE SEQUENCE [LARGE SCALE GENOMIC DNA]</scope>
    <source>
        <strain evidence="3">S8-3T</strain>
    </source>
</reference>
<sequence length="105" mass="10542">MPKINIVPAALSAAMLLIAMPASARTASGPEALKNAEADPAAAIAIPSLIRGRAQPDQAGAPDRRSVSAGQICAKAAEPDDGAPAARMQSSNTLKQIGLANRNCG</sequence>
<feature type="chain" id="PRO_5028955550" evidence="1">
    <location>
        <begin position="25"/>
        <end position="105"/>
    </location>
</feature>
<evidence type="ECO:0000313" key="3">
    <source>
        <dbReference type="Proteomes" id="UP000516148"/>
    </source>
</evidence>
<protein>
    <submittedName>
        <fullName evidence="2">Uncharacterized protein</fullName>
    </submittedName>
</protein>
<dbReference type="AlphaFoldDB" id="A0A7H0LNE5"/>
<dbReference type="EMBL" id="CP061038">
    <property type="protein sequence ID" value="QNQ11198.1"/>
    <property type="molecule type" value="Genomic_DNA"/>
</dbReference>
<evidence type="ECO:0000256" key="1">
    <source>
        <dbReference type="SAM" id="SignalP"/>
    </source>
</evidence>
<keyword evidence="1" id="KW-0732">Signal</keyword>
<accession>A0A7H0LNE5</accession>
<gene>
    <name evidence="2" type="ORF">H3Z74_08635</name>
</gene>
<feature type="signal peptide" evidence="1">
    <location>
        <begin position="1"/>
        <end position="24"/>
    </location>
</feature>
<dbReference type="RefSeq" id="WP_187763482.1">
    <property type="nucleotide sequence ID" value="NZ_CP061038.1"/>
</dbReference>
<dbReference type="Proteomes" id="UP000516148">
    <property type="component" value="Chromosome"/>
</dbReference>
<keyword evidence="3" id="KW-1185">Reference proteome</keyword>
<evidence type="ECO:0000313" key="2">
    <source>
        <dbReference type="EMBL" id="QNQ11198.1"/>
    </source>
</evidence>
<name>A0A7H0LNE5_9SPHN</name>
<organism evidence="2 3">
    <name type="scientific">Sphingomonas alpina</name>
    <dbReference type="NCBI Taxonomy" id="653931"/>
    <lineage>
        <taxon>Bacteria</taxon>
        <taxon>Pseudomonadati</taxon>
        <taxon>Pseudomonadota</taxon>
        <taxon>Alphaproteobacteria</taxon>
        <taxon>Sphingomonadales</taxon>
        <taxon>Sphingomonadaceae</taxon>
        <taxon>Sphingomonas</taxon>
    </lineage>
</organism>